<sequence length="169" mass="18733">MRCPSLPESMQLNFHFDPEYIGQRLGAVGPDTENLTVIIQDDDSTWTLAFEQGATVLVLAEWAEAPARLVLSTDIGKPPARRATEVYQAVLSYTTLWRDTGGARIGMAGDEGDLLLLRELDPHSVQSDEFPLILQQFADVAQWWEGFVTSEEIDIQASAPTMAHMATRI</sequence>
<dbReference type="CDD" id="cd16364">
    <property type="entry name" value="T3SC_I-like"/>
    <property type="match status" value="1"/>
</dbReference>
<keyword evidence="2" id="KW-1185">Reference proteome</keyword>
<dbReference type="Proteomes" id="UP001500975">
    <property type="component" value="Unassembled WGS sequence"/>
</dbReference>
<reference evidence="2" key="1">
    <citation type="journal article" date="2019" name="Int. J. Syst. Evol. Microbiol.">
        <title>The Global Catalogue of Microorganisms (GCM) 10K type strain sequencing project: providing services to taxonomists for standard genome sequencing and annotation.</title>
        <authorList>
            <consortium name="The Broad Institute Genomics Platform"/>
            <consortium name="The Broad Institute Genome Sequencing Center for Infectious Disease"/>
            <person name="Wu L."/>
            <person name="Ma J."/>
        </authorList>
    </citation>
    <scope>NUCLEOTIDE SEQUENCE [LARGE SCALE GENOMIC DNA]</scope>
    <source>
        <strain evidence="2">JCM 17804</strain>
    </source>
</reference>
<proteinExistence type="predicted"/>
<protein>
    <recommendedName>
        <fullName evidence="3">Tir chaperone family protein CesT</fullName>
    </recommendedName>
</protein>
<accession>A0ABP8HI48</accession>
<evidence type="ECO:0000313" key="1">
    <source>
        <dbReference type="EMBL" id="GAA4339627.1"/>
    </source>
</evidence>
<dbReference type="EMBL" id="BAABGJ010000015">
    <property type="protein sequence ID" value="GAA4339627.1"/>
    <property type="molecule type" value="Genomic_DNA"/>
</dbReference>
<dbReference type="Gene3D" id="3.30.1460.10">
    <property type="match status" value="1"/>
</dbReference>
<evidence type="ECO:0000313" key="2">
    <source>
        <dbReference type="Proteomes" id="UP001500975"/>
    </source>
</evidence>
<dbReference type="InterPro" id="IPR010261">
    <property type="entry name" value="Tir_chaperone"/>
</dbReference>
<dbReference type="SUPFAM" id="SSF69635">
    <property type="entry name" value="Type III secretory system chaperone-like"/>
    <property type="match status" value="1"/>
</dbReference>
<name>A0ABP8HI48_9BURK</name>
<evidence type="ECO:0008006" key="3">
    <source>
        <dbReference type="Google" id="ProtNLM"/>
    </source>
</evidence>
<organism evidence="1 2">
    <name type="scientific">Variovorax defluvii</name>
    <dbReference type="NCBI Taxonomy" id="913761"/>
    <lineage>
        <taxon>Bacteria</taxon>
        <taxon>Pseudomonadati</taxon>
        <taxon>Pseudomonadota</taxon>
        <taxon>Betaproteobacteria</taxon>
        <taxon>Burkholderiales</taxon>
        <taxon>Comamonadaceae</taxon>
        <taxon>Variovorax</taxon>
    </lineage>
</organism>
<comment type="caution">
    <text evidence="1">The sequence shown here is derived from an EMBL/GenBank/DDBJ whole genome shotgun (WGS) entry which is preliminary data.</text>
</comment>
<dbReference type="Pfam" id="PF05932">
    <property type="entry name" value="CesT"/>
    <property type="match status" value="1"/>
</dbReference>
<gene>
    <name evidence="1" type="ORF">GCM10023165_19110</name>
</gene>